<proteinExistence type="predicted"/>
<gene>
    <name evidence="1" type="ORF">KEG57_32900</name>
</gene>
<evidence type="ECO:0000313" key="1">
    <source>
        <dbReference type="EMBL" id="MDC3985323.1"/>
    </source>
</evidence>
<name>A0A9X3XAP9_9BACT</name>
<evidence type="ECO:0000313" key="2">
    <source>
        <dbReference type="Proteomes" id="UP001151081"/>
    </source>
</evidence>
<accession>A0A9X3XAP9</accession>
<organism evidence="1 2">
    <name type="scientific">Polyangium jinanense</name>
    <dbReference type="NCBI Taxonomy" id="2829994"/>
    <lineage>
        <taxon>Bacteria</taxon>
        <taxon>Pseudomonadati</taxon>
        <taxon>Myxococcota</taxon>
        <taxon>Polyangia</taxon>
        <taxon>Polyangiales</taxon>
        <taxon>Polyangiaceae</taxon>
        <taxon>Polyangium</taxon>
    </lineage>
</organism>
<keyword evidence="2" id="KW-1185">Reference proteome</keyword>
<dbReference type="EMBL" id="JAGTJJ010000027">
    <property type="protein sequence ID" value="MDC3985323.1"/>
    <property type="molecule type" value="Genomic_DNA"/>
</dbReference>
<dbReference type="RefSeq" id="WP_272459177.1">
    <property type="nucleotide sequence ID" value="NZ_JAGTJJ010000027.1"/>
</dbReference>
<sequence length="280" mass="29692">MSRKSMVAFFPFVLVAVMPVIGCVGGPDLDEEDSTEVVGEGALGINILNALVPEALTAGGEFAKAPLSVDAMVPEARAAIEDSSEQGRLARMFLRYAVGCALGPDQELSYSWTDLHGDVHREVYQGIAGLAPSWEQAPLDEVGQQWVSACLGARTNRYGRAVEISMHGSADVLAEVHDAEIKGFPYEEGAFWGNVFLPEPYLRTCYNPANVEQARNKSRDCAAGLAGAGDEDCGIMEIMGPCASQCEALGEGLYHAGCTAPQSGVPSGGKTEYVITVFLP</sequence>
<comment type="caution">
    <text evidence="1">The sequence shown here is derived from an EMBL/GenBank/DDBJ whole genome shotgun (WGS) entry which is preliminary data.</text>
</comment>
<dbReference type="AlphaFoldDB" id="A0A9X3XAP9"/>
<reference evidence="1 2" key="1">
    <citation type="submission" date="2021-04" db="EMBL/GenBank/DDBJ databases">
        <title>Genome analysis of Polyangium sp.</title>
        <authorList>
            <person name="Li Y."/>
            <person name="Wang J."/>
        </authorList>
    </citation>
    <scope>NUCLEOTIDE SEQUENCE [LARGE SCALE GENOMIC DNA]</scope>
    <source>
        <strain evidence="1 2">SDU14</strain>
    </source>
</reference>
<protein>
    <submittedName>
        <fullName evidence="1">Uncharacterized protein</fullName>
    </submittedName>
</protein>
<dbReference type="Proteomes" id="UP001151081">
    <property type="component" value="Unassembled WGS sequence"/>
</dbReference>